<dbReference type="InterPro" id="IPR035926">
    <property type="entry name" value="NusB-like_sf"/>
</dbReference>
<dbReference type="Pfam" id="PF01029">
    <property type="entry name" value="NusB"/>
    <property type="match status" value="1"/>
</dbReference>
<dbReference type="InterPro" id="IPR006027">
    <property type="entry name" value="NusB_RsmB_TIM44"/>
</dbReference>
<reference evidence="7 8" key="1">
    <citation type="submission" date="2018-05" db="EMBL/GenBank/DDBJ databases">
        <title>Complete Genome Sequence of Deinococcus sp. strain 17bor-2.</title>
        <authorList>
            <person name="Srinivasan S."/>
        </authorList>
    </citation>
    <scope>NUCLEOTIDE SEQUENCE [LARGE SCALE GENOMIC DNA]</scope>
    <source>
        <strain evidence="7 8">17bor-2</strain>
    </source>
</reference>
<dbReference type="PANTHER" id="PTHR22807">
    <property type="entry name" value="NOP2 YEAST -RELATED NOL1/NOP2/FMU SUN DOMAIN-CONTAINING"/>
    <property type="match status" value="1"/>
</dbReference>
<proteinExistence type="inferred from homology"/>
<dbReference type="EMBL" id="CP029494">
    <property type="protein sequence ID" value="AWN22842.1"/>
    <property type="molecule type" value="Genomic_DNA"/>
</dbReference>
<feature type="active site" description="Nucleophile" evidence="5">
    <location>
        <position position="349"/>
    </location>
</feature>
<dbReference type="Gene3D" id="1.10.940.10">
    <property type="entry name" value="NusB-like"/>
    <property type="match status" value="1"/>
</dbReference>
<dbReference type="AlphaFoldDB" id="A0A2Z3JCS9"/>
<dbReference type="GO" id="GO:0006355">
    <property type="term" value="P:regulation of DNA-templated transcription"/>
    <property type="evidence" value="ECO:0007669"/>
    <property type="project" value="InterPro"/>
</dbReference>
<dbReference type="SUPFAM" id="SSF53335">
    <property type="entry name" value="S-adenosyl-L-methionine-dependent methyltransferases"/>
    <property type="match status" value="1"/>
</dbReference>
<feature type="domain" description="SAM-dependent MTase RsmB/NOP-type" evidence="6">
    <location>
        <begin position="134"/>
        <end position="408"/>
    </location>
</feature>
<dbReference type="PROSITE" id="PS51686">
    <property type="entry name" value="SAM_MT_RSMB_NOP"/>
    <property type="match status" value="1"/>
</dbReference>
<keyword evidence="1 5" id="KW-0489">Methyltransferase</keyword>
<feature type="binding site" evidence="5">
    <location>
        <position position="296"/>
    </location>
    <ligand>
        <name>S-adenosyl-L-methionine</name>
        <dbReference type="ChEBI" id="CHEBI:59789"/>
    </ligand>
</feature>
<dbReference type="InterPro" id="IPR029063">
    <property type="entry name" value="SAM-dependent_MTases_sf"/>
</dbReference>
<accession>A0A2Z3JCS9</accession>
<comment type="caution">
    <text evidence="5">Lacks conserved residue(s) required for the propagation of feature annotation.</text>
</comment>
<dbReference type="InterPro" id="IPR049560">
    <property type="entry name" value="MeTrfase_RsmB-F_NOP2_cat"/>
</dbReference>
<dbReference type="OrthoDB" id="9810297at2"/>
<dbReference type="GO" id="GO:0008173">
    <property type="term" value="F:RNA methyltransferase activity"/>
    <property type="evidence" value="ECO:0007669"/>
    <property type="project" value="InterPro"/>
</dbReference>
<protein>
    <submittedName>
        <fullName evidence="7">tRNA/rRNA cytosine-C5-methylase</fullName>
    </submittedName>
</protein>
<dbReference type="Pfam" id="PF01189">
    <property type="entry name" value="Methyltr_RsmB-F"/>
    <property type="match status" value="1"/>
</dbReference>
<keyword evidence="3 5" id="KW-0949">S-adenosyl-L-methionine</keyword>
<dbReference type="RefSeq" id="WP_109826144.1">
    <property type="nucleotide sequence ID" value="NZ_CP029494.1"/>
</dbReference>
<dbReference type="PRINTS" id="PR02008">
    <property type="entry name" value="RCMTFAMILY"/>
</dbReference>
<dbReference type="CDD" id="cd02440">
    <property type="entry name" value="AdoMet_MTases"/>
    <property type="match status" value="1"/>
</dbReference>
<dbReference type="GO" id="GO:0003723">
    <property type="term" value="F:RNA binding"/>
    <property type="evidence" value="ECO:0007669"/>
    <property type="project" value="UniProtKB-UniRule"/>
</dbReference>
<gene>
    <name evidence="7" type="ORF">DKM44_06055</name>
</gene>
<evidence type="ECO:0000256" key="1">
    <source>
        <dbReference type="ARBA" id="ARBA00022603"/>
    </source>
</evidence>
<evidence type="ECO:0000256" key="2">
    <source>
        <dbReference type="ARBA" id="ARBA00022679"/>
    </source>
</evidence>
<dbReference type="GO" id="GO:0001510">
    <property type="term" value="P:RNA methylation"/>
    <property type="evidence" value="ECO:0007669"/>
    <property type="project" value="InterPro"/>
</dbReference>
<comment type="similarity">
    <text evidence="5">Belongs to the class I-like SAM-binding methyltransferase superfamily. RsmB/NOP family.</text>
</comment>
<dbReference type="PANTHER" id="PTHR22807:SF53">
    <property type="entry name" value="RIBOSOMAL RNA SMALL SUBUNIT METHYLTRANSFERASE B-RELATED"/>
    <property type="match status" value="1"/>
</dbReference>
<evidence type="ECO:0000256" key="3">
    <source>
        <dbReference type="ARBA" id="ARBA00022691"/>
    </source>
</evidence>
<evidence type="ECO:0000313" key="7">
    <source>
        <dbReference type="EMBL" id="AWN22842.1"/>
    </source>
</evidence>
<evidence type="ECO:0000259" key="6">
    <source>
        <dbReference type="PROSITE" id="PS51686"/>
    </source>
</evidence>
<dbReference type="Proteomes" id="UP000245368">
    <property type="component" value="Chromosome"/>
</dbReference>
<name>A0A2Z3JCS9_9DEIO</name>
<evidence type="ECO:0000256" key="5">
    <source>
        <dbReference type="PROSITE-ProRule" id="PRU01023"/>
    </source>
</evidence>
<evidence type="ECO:0000256" key="4">
    <source>
        <dbReference type="ARBA" id="ARBA00022884"/>
    </source>
</evidence>
<dbReference type="KEGG" id="dez:DKM44_06055"/>
<keyword evidence="2 5" id="KW-0808">Transferase</keyword>
<evidence type="ECO:0000313" key="8">
    <source>
        <dbReference type="Proteomes" id="UP000245368"/>
    </source>
</evidence>
<feature type="binding site" evidence="5">
    <location>
        <position position="254"/>
    </location>
    <ligand>
        <name>S-adenosyl-L-methionine</name>
        <dbReference type="ChEBI" id="CHEBI:59789"/>
    </ligand>
</feature>
<sequence length="409" mass="43653">MTAPSPNPAREVALRVLTRVLGGAFASSELDRELKRAHLAGRDAGLATQLVYGTLRHHRRLSAAVKPLLKGTTRDSTMAVLLAGAYEKFVLETPVHAVVNEYVDLARGGFGPPGLVNAVLRRLESLPEVSNLPAWLSRNLQEAYGAQAPAAEASLLEPQPLWLRLTENGVSALRGEGSEVEAGYGDVYRVSLSRPLGVTAAFKSGWAQPINPASYACVLALGNVEGERVLDLAGGSGVKAAMLASNGAQVTSFDINEKKARPARQNMGRLHLKAEFLTADLTRTPDTEPASKVLLDAPCSGSGTLRAHPEILLRLSEKAVDEMAELQGRMLDAAAPLVVPGGLLVYSVCSVSAAEGPQQVERFLKTHPDFSPEALPDLRVPVAQRSPGVVTVMDEGVDGFFIARLRRRE</sequence>
<dbReference type="SUPFAM" id="SSF48013">
    <property type="entry name" value="NusB-like"/>
    <property type="match status" value="1"/>
</dbReference>
<keyword evidence="8" id="KW-1185">Reference proteome</keyword>
<feature type="binding site" evidence="5">
    <location>
        <position position="280"/>
    </location>
    <ligand>
        <name>S-adenosyl-L-methionine</name>
        <dbReference type="ChEBI" id="CHEBI:59789"/>
    </ligand>
</feature>
<dbReference type="InterPro" id="IPR023267">
    <property type="entry name" value="RCMT"/>
</dbReference>
<dbReference type="Gene3D" id="3.40.50.150">
    <property type="entry name" value="Vaccinia Virus protein VP39"/>
    <property type="match status" value="1"/>
</dbReference>
<dbReference type="InterPro" id="IPR001678">
    <property type="entry name" value="MeTrfase_RsmB-F_NOP2_dom"/>
</dbReference>
<organism evidence="7 8">
    <name type="scientific">Deinococcus irradiatisoli</name>
    <dbReference type="NCBI Taxonomy" id="2202254"/>
    <lineage>
        <taxon>Bacteria</taxon>
        <taxon>Thermotogati</taxon>
        <taxon>Deinococcota</taxon>
        <taxon>Deinococci</taxon>
        <taxon>Deinococcales</taxon>
        <taxon>Deinococcaceae</taxon>
        <taxon>Deinococcus</taxon>
    </lineage>
</organism>
<keyword evidence="4 5" id="KW-0694">RNA-binding</keyword>